<dbReference type="InterPro" id="IPR025159">
    <property type="entry name" value="AbiEi_N"/>
</dbReference>
<dbReference type="AlphaFoldDB" id="A0A2S0KKR8"/>
<accession>A0A2S0KKR8</accession>
<keyword evidence="3" id="KW-1185">Reference proteome</keyword>
<feature type="domain" description="AbiEi antitoxin N-terminal" evidence="1">
    <location>
        <begin position="11"/>
        <end position="51"/>
    </location>
</feature>
<sequence length="316" mass="34426">MTLQITDVPLDHLGFLRRSAAQKAGVSDDQLASAVRHGDLIRLAPGVYMLPLDPAFAITESGKDEQYRLTCLARASTPRVGTAPLSHQSAAAVHRLPMLTPDRGLVHAIRGGPGGSARRGGRFRHAGTVPDGDIVVVDGVRVTSLPRTAVEVAATGTFAQALTVVDAAMRRGVTRDELTAALAGRRPEGVRVARRAIEHGNGLSESPGESWSRAQMLDADLPLPVLQRKYTLEGHVQRPDFDWLGRVVGEFDGEVKYQGVLQPGEDPRQALIREKEREDRFRRAGIHVVRWTWSMLVKGTMIPALIGWLRRTGVMA</sequence>
<dbReference type="KEGG" id="git:C6V83_14470"/>
<reference evidence="2 3" key="1">
    <citation type="submission" date="2018-03" db="EMBL/GenBank/DDBJ databases">
        <title>Characteristics and genome of n-alkane degrading marine bacteria Gordonia iterans isolated from crude oil contaminated in Tae-an, South Korea.</title>
        <authorList>
            <person name="Lee S.-S."/>
            <person name="Kim H."/>
        </authorList>
    </citation>
    <scope>NUCLEOTIDE SEQUENCE [LARGE SCALE GENOMIC DNA]</scope>
    <source>
        <strain evidence="2 3">Co17</strain>
    </source>
</reference>
<gene>
    <name evidence="2" type="ORF">C6V83_14470</name>
</gene>
<organism evidence="2 3">
    <name type="scientific">Gordonia iterans</name>
    <dbReference type="NCBI Taxonomy" id="1004901"/>
    <lineage>
        <taxon>Bacteria</taxon>
        <taxon>Bacillati</taxon>
        <taxon>Actinomycetota</taxon>
        <taxon>Actinomycetes</taxon>
        <taxon>Mycobacteriales</taxon>
        <taxon>Gordoniaceae</taxon>
        <taxon>Gordonia</taxon>
    </lineage>
</organism>
<dbReference type="RefSeq" id="WP_105943979.1">
    <property type="nucleotide sequence ID" value="NZ_CP027433.1"/>
</dbReference>
<protein>
    <recommendedName>
        <fullName evidence="1">AbiEi antitoxin N-terminal domain-containing protein</fullName>
    </recommendedName>
</protein>
<dbReference type="Pfam" id="PF13338">
    <property type="entry name" value="AbiEi_4"/>
    <property type="match status" value="1"/>
</dbReference>
<evidence type="ECO:0000313" key="3">
    <source>
        <dbReference type="Proteomes" id="UP000239814"/>
    </source>
</evidence>
<dbReference type="OrthoDB" id="5517693at2"/>
<dbReference type="EMBL" id="CP027433">
    <property type="protein sequence ID" value="AVM02280.1"/>
    <property type="molecule type" value="Genomic_DNA"/>
</dbReference>
<evidence type="ECO:0000259" key="1">
    <source>
        <dbReference type="Pfam" id="PF13338"/>
    </source>
</evidence>
<dbReference type="Proteomes" id="UP000239814">
    <property type="component" value="Chromosome"/>
</dbReference>
<proteinExistence type="predicted"/>
<name>A0A2S0KKR8_9ACTN</name>
<evidence type="ECO:0000313" key="2">
    <source>
        <dbReference type="EMBL" id="AVM02280.1"/>
    </source>
</evidence>